<sequence>MALRSRISSRFLVNEIATAMSEDWGTSRKLMRYQLAKESFNWRHPLGAKHGKGDAIELVSLRITDMCNLRCHSCGQWGDNGYLVGESLKDLKQREVPVEIYKNLVDQIVDEGWSPVWYIWGGEPMLYPGLIELMHYIKDRGMPISLVSNATNIARRADDILETCKIIYLSVDGPTEEIHNTQRPGVSENYDNFKDVKAALETLSAEKEKRKQAFPYIIPLSCVTMYNIDFVVDLYKFTSEYADAQIFYLTWWIDSESAQEHTEEFEKRFGFKPQTHYGWIGTWKDFDHGAILDRFEEMESLSDKQQRCPPIMMPRLNTKGEIQRYYTDHQETFGYNQCVSIYMTMEVDSNGDVSLCRDYHDYIIGNIKTDKVVDMWNNQKAMKFRQSDNGFDAVDIGETTPEIVQTARDAGLEIGTADLPGVSDLLSTKKSKQRAGASAAKAAIEAAADNDVHIMFCVFVPEDASLGRAKNFDIWKQTIPPIAEFADSKGVTIAVEGWPGSGPAYPALGCTPEMWRAMFAECSSPGLGLNYDPSHLVRIGIDYLRALNEFAPYVKHVHGKDTAFDEEALYLHGNLGPSFQSARGFGEDWWRYTIPGDGIVDWLRVVQRLEDEGFDGIVSVELEDYRYWRTWEAESDGLRRSREFLAEFVR</sequence>
<keyword evidence="1" id="KW-0949">S-adenosyl-L-methionine</keyword>
<dbReference type="InterPro" id="IPR036237">
    <property type="entry name" value="Xyl_isomerase-like_sf"/>
</dbReference>
<evidence type="ECO:0000256" key="1">
    <source>
        <dbReference type="ARBA" id="ARBA00022691"/>
    </source>
</evidence>
<dbReference type="CDD" id="cd21109">
    <property type="entry name" value="SPASM"/>
    <property type="match status" value="1"/>
</dbReference>
<dbReference type="Gene3D" id="3.20.20.70">
    <property type="entry name" value="Aldolase class I"/>
    <property type="match status" value="1"/>
</dbReference>
<dbReference type="Pfam" id="PF01261">
    <property type="entry name" value="AP_endonuc_2"/>
    <property type="match status" value="1"/>
</dbReference>
<dbReference type="Gene3D" id="3.20.20.150">
    <property type="entry name" value="Divalent-metal-dependent TIM barrel enzymes"/>
    <property type="match status" value="1"/>
</dbReference>
<evidence type="ECO:0000256" key="3">
    <source>
        <dbReference type="ARBA" id="ARBA00023004"/>
    </source>
</evidence>
<evidence type="ECO:0000259" key="5">
    <source>
        <dbReference type="PROSITE" id="PS51918"/>
    </source>
</evidence>
<gene>
    <name evidence="6" type="ORF">GBAR_LOCUS24822</name>
</gene>
<keyword evidence="7" id="KW-1185">Reference proteome</keyword>
<dbReference type="AlphaFoldDB" id="A0AA35X9X8"/>
<dbReference type="SUPFAM" id="SSF51658">
    <property type="entry name" value="Xylose isomerase-like"/>
    <property type="match status" value="1"/>
</dbReference>
<dbReference type="InterPro" id="IPR013022">
    <property type="entry name" value="Xyl_isomerase-like_TIM-brl"/>
</dbReference>
<dbReference type="SFLD" id="SFLDG01067">
    <property type="entry name" value="SPASM/twitch_domain_containing"/>
    <property type="match status" value="1"/>
</dbReference>
<dbReference type="GO" id="GO:0003824">
    <property type="term" value="F:catalytic activity"/>
    <property type="evidence" value="ECO:0007669"/>
    <property type="project" value="InterPro"/>
</dbReference>
<dbReference type="Proteomes" id="UP001174909">
    <property type="component" value="Unassembled WGS sequence"/>
</dbReference>
<dbReference type="Pfam" id="PF04055">
    <property type="entry name" value="Radical_SAM"/>
    <property type="match status" value="1"/>
</dbReference>
<dbReference type="SFLD" id="SFLDS00029">
    <property type="entry name" value="Radical_SAM"/>
    <property type="match status" value="1"/>
</dbReference>
<comment type="caution">
    <text evidence="6">The sequence shown here is derived from an EMBL/GenBank/DDBJ whole genome shotgun (WGS) entry which is preliminary data.</text>
</comment>
<dbReference type="CDD" id="cd01335">
    <property type="entry name" value="Radical_SAM"/>
    <property type="match status" value="1"/>
</dbReference>
<feature type="domain" description="Radical SAM core" evidence="5">
    <location>
        <begin position="53"/>
        <end position="285"/>
    </location>
</feature>
<dbReference type="InterPro" id="IPR013785">
    <property type="entry name" value="Aldolase_TIM"/>
</dbReference>
<dbReference type="GO" id="GO:0046872">
    <property type="term" value="F:metal ion binding"/>
    <property type="evidence" value="ECO:0007669"/>
    <property type="project" value="UniProtKB-KW"/>
</dbReference>
<organism evidence="6 7">
    <name type="scientific">Geodia barretti</name>
    <name type="common">Barrett's horny sponge</name>
    <dbReference type="NCBI Taxonomy" id="519541"/>
    <lineage>
        <taxon>Eukaryota</taxon>
        <taxon>Metazoa</taxon>
        <taxon>Porifera</taxon>
        <taxon>Demospongiae</taxon>
        <taxon>Heteroscleromorpha</taxon>
        <taxon>Tetractinellida</taxon>
        <taxon>Astrophorina</taxon>
        <taxon>Geodiidae</taxon>
        <taxon>Geodia</taxon>
    </lineage>
</organism>
<dbReference type="PANTHER" id="PTHR11228">
    <property type="entry name" value="RADICAL SAM DOMAIN PROTEIN"/>
    <property type="match status" value="1"/>
</dbReference>
<dbReference type="InterPro" id="IPR007197">
    <property type="entry name" value="rSAM"/>
</dbReference>
<proteinExistence type="predicted"/>
<keyword evidence="3" id="KW-0408">Iron</keyword>
<keyword evidence="2" id="KW-0479">Metal-binding</keyword>
<evidence type="ECO:0000256" key="4">
    <source>
        <dbReference type="ARBA" id="ARBA00023014"/>
    </source>
</evidence>
<dbReference type="PROSITE" id="PS51918">
    <property type="entry name" value="RADICAL_SAM"/>
    <property type="match status" value="1"/>
</dbReference>
<evidence type="ECO:0000313" key="6">
    <source>
        <dbReference type="EMBL" id="CAI8044816.1"/>
    </source>
</evidence>
<dbReference type="EMBL" id="CASHTH010003423">
    <property type="protein sequence ID" value="CAI8044816.1"/>
    <property type="molecule type" value="Genomic_DNA"/>
</dbReference>
<protein>
    <submittedName>
        <fullName evidence="6">AdoMet-dependent heme synthase</fullName>
    </submittedName>
</protein>
<evidence type="ECO:0000256" key="2">
    <source>
        <dbReference type="ARBA" id="ARBA00022723"/>
    </source>
</evidence>
<dbReference type="PANTHER" id="PTHR11228:SF7">
    <property type="entry name" value="PQQA PEPTIDE CYCLASE"/>
    <property type="match status" value="1"/>
</dbReference>
<reference evidence="6" key="1">
    <citation type="submission" date="2023-03" db="EMBL/GenBank/DDBJ databases">
        <authorList>
            <person name="Steffen K."/>
            <person name="Cardenas P."/>
        </authorList>
    </citation>
    <scope>NUCLEOTIDE SEQUENCE</scope>
</reference>
<evidence type="ECO:0000313" key="7">
    <source>
        <dbReference type="Proteomes" id="UP001174909"/>
    </source>
</evidence>
<dbReference type="GO" id="GO:0051536">
    <property type="term" value="F:iron-sulfur cluster binding"/>
    <property type="evidence" value="ECO:0007669"/>
    <property type="project" value="UniProtKB-KW"/>
</dbReference>
<name>A0AA35X9X8_GEOBA</name>
<dbReference type="SUPFAM" id="SSF102114">
    <property type="entry name" value="Radical SAM enzymes"/>
    <property type="match status" value="1"/>
</dbReference>
<accession>A0AA35X9X8</accession>
<dbReference type="InterPro" id="IPR058240">
    <property type="entry name" value="rSAM_sf"/>
</dbReference>
<keyword evidence="4" id="KW-0411">Iron-sulfur</keyword>
<dbReference type="InterPro" id="IPR050377">
    <property type="entry name" value="Radical_SAM_PqqE_MftC-like"/>
</dbReference>